<protein>
    <submittedName>
        <fullName evidence="1">Uncharacterized protein</fullName>
    </submittedName>
</protein>
<proteinExistence type="predicted"/>
<dbReference type="RefSeq" id="WP_285097924.1">
    <property type="nucleotide sequence ID" value="NZ_JARTOI010000001.1"/>
</dbReference>
<accession>A0ABT7G6F9</accession>
<sequence length="183" mass="21131">MNSFEKTLDFNERLKHPAHKLIAKAFGTGFKSRTKVVSLNDLALDQRASIDAKIDFTPSLVSFSIQEKYRTNDKLKFLDFTQELYNAYGTEHQTDGEFKHLYSDYYFYGWSNETETDFAQWFIMDIKTYKTLVLGVGGLDKIPQVKRVQNNAYGKALFYTIPLEFIAPAIVAWSDGLDHLFKP</sequence>
<dbReference type="EMBL" id="JARTOI010000001">
    <property type="protein sequence ID" value="MDK5169023.1"/>
    <property type="molecule type" value="Genomic_DNA"/>
</dbReference>
<evidence type="ECO:0000313" key="2">
    <source>
        <dbReference type="Proteomes" id="UP001174748"/>
    </source>
</evidence>
<evidence type="ECO:0000313" key="1">
    <source>
        <dbReference type="EMBL" id="MDK5169023.1"/>
    </source>
</evidence>
<organism evidence="1 2">
    <name type="scientific">Serratia nevei</name>
    <dbReference type="NCBI Taxonomy" id="2703794"/>
    <lineage>
        <taxon>Bacteria</taxon>
        <taxon>Pseudomonadati</taxon>
        <taxon>Pseudomonadota</taxon>
        <taxon>Gammaproteobacteria</taxon>
        <taxon>Enterobacterales</taxon>
        <taxon>Yersiniaceae</taxon>
        <taxon>Serratia</taxon>
    </lineage>
</organism>
<comment type="caution">
    <text evidence="1">The sequence shown here is derived from an EMBL/GenBank/DDBJ whole genome shotgun (WGS) entry which is preliminary data.</text>
</comment>
<reference evidence="1" key="1">
    <citation type="submission" date="2023-01" db="EMBL/GenBank/DDBJ databases">
        <title>Genomic dissection of endemic carbapenem resistance: metallo-beta-lactamase gene dissemination through clonal, plasmid and integron transfer pathways.</title>
        <authorList>
            <person name="Macesic N."/>
        </authorList>
    </citation>
    <scope>NUCLEOTIDE SEQUENCE</scope>
    <source>
        <strain evidence="1">CPO382</strain>
    </source>
</reference>
<dbReference type="Proteomes" id="UP001174748">
    <property type="component" value="Unassembled WGS sequence"/>
</dbReference>
<name>A0ABT7G6F9_9GAMM</name>
<gene>
    <name evidence="1" type="ORF">P9921_00770</name>
</gene>
<keyword evidence="2" id="KW-1185">Reference proteome</keyword>